<protein>
    <submittedName>
        <fullName evidence="1">Uncharacterized protein</fullName>
    </submittedName>
</protein>
<organism evidence="1">
    <name type="scientific">marine metagenome</name>
    <dbReference type="NCBI Taxonomy" id="408172"/>
    <lineage>
        <taxon>unclassified sequences</taxon>
        <taxon>metagenomes</taxon>
        <taxon>ecological metagenomes</taxon>
    </lineage>
</organism>
<accession>A0A382JAG1</accession>
<sequence length="25" mass="2952">MNSAIMQTILLKPFFGYLFRHQTPP</sequence>
<gene>
    <name evidence="1" type="ORF">METZ01_LOCUS261730</name>
</gene>
<dbReference type="AlphaFoldDB" id="A0A382JAG1"/>
<evidence type="ECO:0000313" key="1">
    <source>
        <dbReference type="EMBL" id="SVC08876.1"/>
    </source>
</evidence>
<proteinExistence type="predicted"/>
<dbReference type="EMBL" id="UINC01072900">
    <property type="protein sequence ID" value="SVC08876.1"/>
    <property type="molecule type" value="Genomic_DNA"/>
</dbReference>
<reference evidence="1" key="1">
    <citation type="submission" date="2018-05" db="EMBL/GenBank/DDBJ databases">
        <authorList>
            <person name="Lanie J.A."/>
            <person name="Ng W.-L."/>
            <person name="Kazmierczak K.M."/>
            <person name="Andrzejewski T.M."/>
            <person name="Davidsen T.M."/>
            <person name="Wayne K.J."/>
            <person name="Tettelin H."/>
            <person name="Glass J.I."/>
            <person name="Rusch D."/>
            <person name="Podicherti R."/>
            <person name="Tsui H.-C.T."/>
            <person name="Winkler M.E."/>
        </authorList>
    </citation>
    <scope>NUCLEOTIDE SEQUENCE</scope>
</reference>
<name>A0A382JAG1_9ZZZZ</name>
<feature type="non-terminal residue" evidence="1">
    <location>
        <position position="25"/>
    </location>
</feature>